<dbReference type="FunCoup" id="A0A2I4H6I8">
    <property type="interactions" value="237"/>
</dbReference>
<reference evidence="2" key="1">
    <citation type="submission" date="2025-08" db="UniProtKB">
        <authorList>
            <consortium name="RefSeq"/>
        </authorList>
    </citation>
    <scope>IDENTIFICATION</scope>
    <source>
        <tissue evidence="2">Leaves</tissue>
    </source>
</reference>
<dbReference type="AlphaFoldDB" id="A0A2I4H6I8"/>
<dbReference type="KEGG" id="jre:109013935"/>
<dbReference type="Proteomes" id="UP000235220">
    <property type="component" value="Chromosome 7"/>
</dbReference>
<protein>
    <submittedName>
        <fullName evidence="2">Uncharacterized protein LOC109013935</fullName>
    </submittedName>
</protein>
<keyword evidence="1" id="KW-1185">Reference proteome</keyword>
<sequence length="148" mass="16225">MDMAASATASGAPKLYYSASQYGHSKPATKIAMGTIKFYIQNNINFPRRSAQWSFPIRALDPQRGEEEELEDSSKNNKTGAITSQEDLEYLWKLVAGSVVGAAVLKYGSAVFPEITRPNIAQALIMISAPVIVAVFLLIKQSRAERRS</sequence>
<name>A0A2I4H6I8_JUGRE</name>
<dbReference type="OrthoDB" id="513929at2759"/>
<gene>
    <name evidence="2" type="primary">LOC109013935</name>
</gene>
<accession>A0A2I4H6I8</accession>
<dbReference type="RefSeq" id="XP_018851757.2">
    <property type="nucleotide sequence ID" value="XM_018996212.2"/>
</dbReference>
<organism evidence="1 2">
    <name type="scientific">Juglans regia</name>
    <name type="common">English walnut</name>
    <dbReference type="NCBI Taxonomy" id="51240"/>
    <lineage>
        <taxon>Eukaryota</taxon>
        <taxon>Viridiplantae</taxon>
        <taxon>Streptophyta</taxon>
        <taxon>Embryophyta</taxon>
        <taxon>Tracheophyta</taxon>
        <taxon>Spermatophyta</taxon>
        <taxon>Magnoliopsida</taxon>
        <taxon>eudicotyledons</taxon>
        <taxon>Gunneridae</taxon>
        <taxon>Pentapetalae</taxon>
        <taxon>rosids</taxon>
        <taxon>fabids</taxon>
        <taxon>Fagales</taxon>
        <taxon>Juglandaceae</taxon>
        <taxon>Juglans</taxon>
    </lineage>
</organism>
<evidence type="ECO:0000313" key="1">
    <source>
        <dbReference type="Proteomes" id="UP000235220"/>
    </source>
</evidence>
<dbReference type="PANTHER" id="PTHR37224">
    <property type="entry name" value="OS02G0804400 PROTEIN"/>
    <property type="match status" value="1"/>
</dbReference>
<proteinExistence type="predicted"/>
<dbReference type="GeneID" id="109013935"/>
<dbReference type="Gramene" id="Jr07_31540_p1">
    <property type="protein sequence ID" value="cds.Jr07_31540_p1"/>
    <property type="gene ID" value="Jr07_31540"/>
</dbReference>
<evidence type="ECO:0000313" key="2">
    <source>
        <dbReference type="RefSeq" id="XP_018851757.2"/>
    </source>
</evidence>